<name>A0AAV8S049_ENSVE</name>
<keyword evidence="1" id="KW-0963">Cytoplasm</keyword>
<dbReference type="GO" id="GO:0003872">
    <property type="term" value="F:6-phosphofructokinase activity"/>
    <property type="evidence" value="ECO:0007669"/>
    <property type="project" value="InterPro"/>
</dbReference>
<evidence type="ECO:0000313" key="4">
    <source>
        <dbReference type="Proteomes" id="UP001222027"/>
    </source>
</evidence>
<evidence type="ECO:0000256" key="2">
    <source>
        <dbReference type="ARBA" id="ARBA00023152"/>
    </source>
</evidence>
<organism evidence="3 4">
    <name type="scientific">Ensete ventricosum</name>
    <name type="common">Abyssinian banana</name>
    <name type="synonym">Musa ensete</name>
    <dbReference type="NCBI Taxonomy" id="4639"/>
    <lineage>
        <taxon>Eukaryota</taxon>
        <taxon>Viridiplantae</taxon>
        <taxon>Streptophyta</taxon>
        <taxon>Embryophyta</taxon>
        <taxon>Tracheophyta</taxon>
        <taxon>Spermatophyta</taxon>
        <taxon>Magnoliopsida</taxon>
        <taxon>Liliopsida</taxon>
        <taxon>Zingiberales</taxon>
        <taxon>Musaceae</taxon>
        <taxon>Ensete</taxon>
    </lineage>
</organism>
<dbReference type="EMBL" id="JAQQAF010000001">
    <property type="protein sequence ID" value="KAJ8512709.1"/>
    <property type="molecule type" value="Genomic_DNA"/>
</dbReference>
<dbReference type="PANTHER" id="PTHR43650">
    <property type="entry name" value="PYROPHOSPHATE--FRUCTOSE 6-PHOSPHATE 1-PHOSPHOTRANSFERASE"/>
    <property type="match status" value="1"/>
</dbReference>
<dbReference type="GO" id="GO:0047334">
    <property type="term" value="F:diphosphate-fructose-6-phosphate 1-phosphotransferase activity"/>
    <property type="evidence" value="ECO:0007669"/>
    <property type="project" value="TreeGrafter"/>
</dbReference>
<dbReference type="GO" id="GO:0015979">
    <property type="term" value="P:photosynthesis"/>
    <property type="evidence" value="ECO:0007669"/>
    <property type="project" value="TreeGrafter"/>
</dbReference>
<dbReference type="InterPro" id="IPR035966">
    <property type="entry name" value="PKF_sf"/>
</dbReference>
<dbReference type="PANTHER" id="PTHR43650:SF17">
    <property type="entry name" value="PYROPHOSPHATE--FRUCTOSE 6-PHOSPHATE 1-PHOSPHOTRANSFERASE SUBUNIT ALPHA 1"/>
    <property type="match status" value="1"/>
</dbReference>
<dbReference type="Gene3D" id="3.40.50.450">
    <property type="match status" value="1"/>
</dbReference>
<evidence type="ECO:0000313" key="3">
    <source>
        <dbReference type="EMBL" id="KAJ8512709.1"/>
    </source>
</evidence>
<evidence type="ECO:0000256" key="1">
    <source>
        <dbReference type="ARBA" id="ARBA00022490"/>
    </source>
</evidence>
<dbReference type="GO" id="GO:0005829">
    <property type="term" value="C:cytosol"/>
    <property type="evidence" value="ECO:0007669"/>
    <property type="project" value="TreeGrafter"/>
</dbReference>
<reference evidence="3 4" key="1">
    <citation type="submission" date="2022-12" db="EMBL/GenBank/DDBJ databases">
        <title>Chromosome-scale assembly of the Ensete ventricosum genome.</title>
        <authorList>
            <person name="Dussert Y."/>
            <person name="Stocks J."/>
            <person name="Wendawek A."/>
            <person name="Woldeyes F."/>
            <person name="Nichols R.A."/>
            <person name="Borrell J.S."/>
        </authorList>
    </citation>
    <scope>NUCLEOTIDE SEQUENCE [LARGE SCALE GENOMIC DNA]</scope>
    <source>
        <strain evidence="4">cv. Maze</strain>
        <tissue evidence="3">Seeds</tissue>
    </source>
</reference>
<protein>
    <submittedName>
        <fullName evidence="3">Uncharacterized protein</fullName>
    </submittedName>
</protein>
<gene>
    <name evidence="3" type="ORF">OPV22_003143</name>
</gene>
<dbReference type="SUPFAM" id="SSF53784">
    <property type="entry name" value="Phosphofructokinase"/>
    <property type="match status" value="1"/>
</dbReference>
<dbReference type="Gene3D" id="3.40.50.460">
    <property type="entry name" value="Phosphofructokinase domain"/>
    <property type="match status" value="1"/>
</dbReference>
<keyword evidence="2" id="KW-0324">Glycolysis</keyword>
<accession>A0AAV8S049</accession>
<proteinExistence type="predicted"/>
<comment type="caution">
    <text evidence="3">The sequence shown here is derived from an EMBL/GenBank/DDBJ whole genome shotgun (WGS) entry which is preliminary data.</text>
</comment>
<keyword evidence="4" id="KW-1185">Reference proteome</keyword>
<dbReference type="AlphaFoldDB" id="A0AAV8S049"/>
<sequence length="282" mass="31472">MLWRERSPMPRREERVKTTMTTMATDIDSLPQDLLVEMCVSIVSSSPTPREDIMRLRASRFREVSKGRKVGQCMPMRRECVFHWLNADGYFAFLRSCAECDNLEASLILGLVLGHICYHILAAGLNGYMATATNLKHPVNKWRCGAAPLTAMMTVKRYTRGPGAVPVGKPAIHPATVDLKGKVYELLRQKAPSFLMDDLYRNPGPLQFEGPGADAKTYTLTVEDQDYMGRMKKLQEYLDKVKSIVKPGCSQEVVKAALRSMASVTEVLSVMTTPSFGGHQPL</sequence>
<dbReference type="GO" id="GO:0009749">
    <property type="term" value="P:response to glucose"/>
    <property type="evidence" value="ECO:0007669"/>
    <property type="project" value="TreeGrafter"/>
</dbReference>
<dbReference type="Proteomes" id="UP001222027">
    <property type="component" value="Unassembled WGS sequence"/>
</dbReference>